<organism evidence="4 5">
    <name type="scientific">Carex littledalei</name>
    <dbReference type="NCBI Taxonomy" id="544730"/>
    <lineage>
        <taxon>Eukaryota</taxon>
        <taxon>Viridiplantae</taxon>
        <taxon>Streptophyta</taxon>
        <taxon>Embryophyta</taxon>
        <taxon>Tracheophyta</taxon>
        <taxon>Spermatophyta</taxon>
        <taxon>Magnoliopsida</taxon>
        <taxon>Liliopsida</taxon>
        <taxon>Poales</taxon>
        <taxon>Cyperaceae</taxon>
        <taxon>Cyperoideae</taxon>
        <taxon>Cariceae</taxon>
        <taxon>Carex</taxon>
        <taxon>Carex subgen. Euthyceras</taxon>
    </lineage>
</organism>
<evidence type="ECO:0000313" key="5">
    <source>
        <dbReference type="Proteomes" id="UP000623129"/>
    </source>
</evidence>
<dbReference type="PANTHER" id="PTHR47472">
    <property type="entry name" value="PROPIONYL-COA CARBOXYLASE"/>
    <property type="match status" value="1"/>
</dbReference>
<feature type="domain" description="Acyclic terpene utilisation N-terminal" evidence="2">
    <location>
        <begin position="24"/>
        <end position="435"/>
    </location>
</feature>
<dbReference type="InterPro" id="IPR010839">
    <property type="entry name" value="AtuA_N"/>
</dbReference>
<name>A0A833RCH0_9POAL</name>
<evidence type="ECO:0000259" key="2">
    <source>
        <dbReference type="Pfam" id="PF07287"/>
    </source>
</evidence>
<dbReference type="InterPro" id="IPR056362">
    <property type="entry name" value="AtuA-like_ferredoxin_dom"/>
</dbReference>
<sequence length="625" mass="68735">MDRDEVHNCVIKLRHNPWRNKEKVLIGCGAGFRGDRPRAALKLLESVPELDYLVLECLAERTLADGYKKIMLGGEGYDPRIQEWMSFLLPLAVQRGVCIITNMGGVDALGAHKAVLGAATDLGLKITVSVAYEISPPKTEDGPKHGMNGASTYLGAAPIVNCLEKYNPHVVITSRVADAALFLAPMIYEFGWLQHEFELLAKGVLAGHLLECGCQLTGGYFMHPGDAYRDMPFEKLLDISLPFAEIDYKGDVYLAKAEGSGGELSVGTCAQQLLYEISDPSCYITPDVVIDLREVSFHEVSEDRIHCQGAKPSKSLLPEKMLQLVPADCGYKGWGEISYGGQGCLRRAQAAEFLVRSWINETYPGIGDQILSYIIGHDSLKIPTGDDRQIGSNGENTDIRLRMDGLFEMEQHANCFYHEFMALYTNGPAGGGGITVGLSKEIILHKQLVREAVERENVFWRTDSKQTNPSDLHPKTSPIYTTGKPPLRKNDPCKTATPIQPAPSGVKIPLYKVAHSRAGDKGNDLNFSLIPHFSSDINQLKKVITQDWVKNAVSPLFYSSTISKDQAVENDLEGVIVEIYEVPGISSLNVVVRNVLDGGVNCSRRIDRHGKTISDLILSQEIVLP</sequence>
<gene>
    <name evidence="4" type="ORF">FCM35_KLT20109</name>
</gene>
<reference evidence="4" key="1">
    <citation type="submission" date="2020-01" db="EMBL/GenBank/DDBJ databases">
        <title>Genome sequence of Kobresia littledalei, the first chromosome-level genome in the family Cyperaceae.</title>
        <authorList>
            <person name="Qu G."/>
        </authorList>
    </citation>
    <scope>NUCLEOTIDE SEQUENCE</scope>
    <source>
        <strain evidence="4">C.B.Clarke</strain>
        <tissue evidence="4">Leaf</tissue>
    </source>
</reference>
<protein>
    <submittedName>
        <fullName evidence="4">Uncharacterized protein</fullName>
    </submittedName>
</protein>
<dbReference type="PANTHER" id="PTHR47472:SF1">
    <property type="entry name" value="DUF1446-DOMAIN-CONTAINING PROTEIN"/>
    <property type="match status" value="1"/>
</dbReference>
<dbReference type="Proteomes" id="UP000623129">
    <property type="component" value="Unassembled WGS sequence"/>
</dbReference>
<feature type="region of interest" description="Disordered" evidence="1">
    <location>
        <begin position="464"/>
        <end position="499"/>
    </location>
</feature>
<feature type="domain" description="AtuA-like ferredoxin-fold" evidence="3">
    <location>
        <begin position="508"/>
        <end position="622"/>
    </location>
</feature>
<dbReference type="EMBL" id="SWLB01000008">
    <property type="protein sequence ID" value="KAF3335602.1"/>
    <property type="molecule type" value="Genomic_DNA"/>
</dbReference>
<comment type="caution">
    <text evidence="4">The sequence shown here is derived from an EMBL/GenBank/DDBJ whole genome shotgun (WGS) entry which is preliminary data.</text>
</comment>
<evidence type="ECO:0000313" key="4">
    <source>
        <dbReference type="EMBL" id="KAF3335602.1"/>
    </source>
</evidence>
<evidence type="ECO:0000259" key="3">
    <source>
        <dbReference type="Pfam" id="PF23544"/>
    </source>
</evidence>
<accession>A0A833RCH0</accession>
<evidence type="ECO:0000256" key="1">
    <source>
        <dbReference type="SAM" id="MobiDB-lite"/>
    </source>
</evidence>
<dbReference type="Pfam" id="PF07287">
    <property type="entry name" value="AtuA"/>
    <property type="match status" value="1"/>
</dbReference>
<dbReference type="AlphaFoldDB" id="A0A833RCH0"/>
<keyword evidence="5" id="KW-1185">Reference proteome</keyword>
<proteinExistence type="predicted"/>
<dbReference type="Pfam" id="PF23544">
    <property type="entry name" value="AtuA_ferredoxin"/>
    <property type="match status" value="1"/>
</dbReference>
<dbReference type="OrthoDB" id="16163at2759"/>